<keyword evidence="6" id="KW-0411">Iron-sulfur</keyword>
<evidence type="ECO:0000313" key="7">
    <source>
        <dbReference type="EMBL" id="NLR66604.1"/>
    </source>
</evidence>
<dbReference type="AlphaFoldDB" id="A0A847RXB9"/>
<evidence type="ECO:0000256" key="5">
    <source>
        <dbReference type="ARBA" id="ARBA00023004"/>
    </source>
</evidence>
<dbReference type="PANTHER" id="PTHR30352">
    <property type="entry name" value="PYRUVATE FORMATE-LYASE-ACTIVATING ENZYME"/>
    <property type="match status" value="1"/>
</dbReference>
<evidence type="ECO:0000256" key="1">
    <source>
        <dbReference type="ARBA" id="ARBA00001966"/>
    </source>
</evidence>
<keyword evidence="3" id="KW-0949">S-adenosyl-L-methionine</keyword>
<keyword evidence="8" id="KW-1185">Reference proteome</keyword>
<protein>
    <submittedName>
        <fullName evidence="7">Radical SAM protein</fullName>
    </submittedName>
</protein>
<dbReference type="SFLD" id="SFLDG01063">
    <property type="entry name" value="activating_enzymes__group_1"/>
    <property type="match status" value="1"/>
</dbReference>
<comment type="cofactor">
    <cofactor evidence="1">
        <name>[4Fe-4S] cluster</name>
        <dbReference type="ChEBI" id="CHEBI:49883"/>
    </cofactor>
</comment>
<dbReference type="InterPro" id="IPR007197">
    <property type="entry name" value="rSAM"/>
</dbReference>
<dbReference type="RefSeq" id="WP_168872521.1">
    <property type="nucleotide sequence ID" value="NZ_JABAIA010000002.1"/>
</dbReference>
<accession>A0A847RXB9</accession>
<evidence type="ECO:0000256" key="6">
    <source>
        <dbReference type="ARBA" id="ARBA00023014"/>
    </source>
</evidence>
<dbReference type="SFLD" id="SFLDS00029">
    <property type="entry name" value="Radical_SAM"/>
    <property type="match status" value="1"/>
</dbReference>
<dbReference type="SFLD" id="SFLDG01066">
    <property type="entry name" value="organic_radical-activating_enz"/>
    <property type="match status" value="1"/>
</dbReference>
<dbReference type="InterPro" id="IPR058240">
    <property type="entry name" value="rSAM_sf"/>
</dbReference>
<dbReference type="Gene3D" id="3.20.20.70">
    <property type="entry name" value="Aldolase class I"/>
    <property type="match status" value="1"/>
</dbReference>
<keyword evidence="4" id="KW-0479">Metal-binding</keyword>
<dbReference type="EMBL" id="JABAIA010000002">
    <property type="protein sequence ID" value="NLR66604.1"/>
    <property type="molecule type" value="Genomic_DNA"/>
</dbReference>
<evidence type="ECO:0000256" key="3">
    <source>
        <dbReference type="ARBA" id="ARBA00022691"/>
    </source>
</evidence>
<evidence type="ECO:0000313" key="8">
    <source>
        <dbReference type="Proteomes" id="UP000570474"/>
    </source>
</evidence>
<reference evidence="7 8" key="1">
    <citation type="submission" date="2020-04" db="EMBL/GenBank/DDBJ databases">
        <authorList>
            <person name="Yin C."/>
        </authorList>
    </citation>
    <scope>NUCLEOTIDE SEQUENCE [LARGE SCALE GENOMIC DNA]</scope>
    <source>
        <strain evidence="7 8">Ae27</strain>
    </source>
</reference>
<dbReference type="InterPro" id="IPR034457">
    <property type="entry name" value="Organic_radical-activating"/>
</dbReference>
<dbReference type="InterPro" id="IPR013785">
    <property type="entry name" value="Aldolase_TIM"/>
</dbReference>
<dbReference type="GO" id="GO:0043365">
    <property type="term" value="F:[formate-C-acetyltransferase]-activating enzyme activity"/>
    <property type="evidence" value="ECO:0007669"/>
    <property type="project" value="InterPro"/>
</dbReference>
<dbReference type="PANTHER" id="PTHR30352:SF2">
    <property type="entry name" value="ANAEROBIC RIBONUCLEOSIDE-TRIPHOSPHATE REDUCTASE-ACTIVATING PROTEIN"/>
    <property type="match status" value="1"/>
</dbReference>
<dbReference type="Proteomes" id="UP000570474">
    <property type="component" value="Unassembled WGS sequence"/>
</dbReference>
<dbReference type="Pfam" id="PF13353">
    <property type="entry name" value="Fer4_12"/>
    <property type="match status" value="1"/>
</dbReference>
<dbReference type="GO" id="GO:0004748">
    <property type="term" value="F:ribonucleoside-diphosphate reductase activity, thioredoxin disulfide as acceptor"/>
    <property type="evidence" value="ECO:0007669"/>
    <property type="project" value="TreeGrafter"/>
</dbReference>
<dbReference type="GO" id="GO:0046872">
    <property type="term" value="F:metal ion binding"/>
    <property type="evidence" value="ECO:0007669"/>
    <property type="project" value="UniProtKB-KW"/>
</dbReference>
<evidence type="ECO:0000256" key="2">
    <source>
        <dbReference type="ARBA" id="ARBA00022485"/>
    </source>
</evidence>
<keyword evidence="2" id="KW-0004">4Fe-4S</keyword>
<dbReference type="InterPro" id="IPR012837">
    <property type="entry name" value="NrdG"/>
</dbReference>
<evidence type="ECO:0000256" key="4">
    <source>
        <dbReference type="ARBA" id="ARBA00022723"/>
    </source>
</evidence>
<comment type="caution">
    <text evidence="7">The sequence shown here is derived from an EMBL/GenBank/DDBJ whole genome shotgun (WGS) entry which is preliminary data.</text>
</comment>
<keyword evidence="5" id="KW-0408">Iron</keyword>
<dbReference type="SUPFAM" id="SSF102114">
    <property type="entry name" value="Radical SAM enzymes"/>
    <property type="match status" value="1"/>
</dbReference>
<sequence>MEQLYINAFIPVTAAEGPGLRACLWVQGCSVRCEDCMVPHTWDKNKGKATDPSTLLQILAETPDIEGLTVLGGEPMDQAAALLPFLQAVKASGLSLMFFSGYTKEAILESGCPHKAAIIALCDIFVDGPYLKALTSFERPWVGSSNQRIFFQTARYQHLENKLHTIKNKVEVRIGEDGTIAINGMMPKEKFLELRHSLKNIQ</sequence>
<dbReference type="GO" id="GO:0051539">
    <property type="term" value="F:4 iron, 4 sulfur cluster binding"/>
    <property type="evidence" value="ECO:0007669"/>
    <property type="project" value="UniProtKB-KW"/>
</dbReference>
<name>A0A847RXB9_9BACT</name>
<gene>
    <name evidence="7" type="ORF">HGH92_20000</name>
</gene>
<dbReference type="SFLD" id="SFLDF00299">
    <property type="entry name" value="anaerobic_ribonucleoside-triph"/>
    <property type="match status" value="1"/>
</dbReference>
<proteinExistence type="predicted"/>
<organism evidence="7 8">
    <name type="scientific">Chitinophaga varians</name>
    <dbReference type="NCBI Taxonomy" id="2202339"/>
    <lineage>
        <taxon>Bacteria</taxon>
        <taxon>Pseudomonadati</taxon>
        <taxon>Bacteroidota</taxon>
        <taxon>Chitinophagia</taxon>
        <taxon>Chitinophagales</taxon>
        <taxon>Chitinophagaceae</taxon>
        <taxon>Chitinophaga</taxon>
    </lineage>
</organism>